<name>A0A8J2L8Y6_9HEXA</name>
<dbReference type="Proteomes" id="UP000708208">
    <property type="component" value="Unassembled WGS sequence"/>
</dbReference>
<protein>
    <submittedName>
        <fullName evidence="2">Uncharacterized protein</fullName>
    </submittedName>
</protein>
<feature type="region of interest" description="Disordered" evidence="1">
    <location>
        <begin position="70"/>
        <end position="133"/>
    </location>
</feature>
<dbReference type="EMBL" id="CAJVCH010545978">
    <property type="protein sequence ID" value="CAG7828066.1"/>
    <property type="molecule type" value="Genomic_DNA"/>
</dbReference>
<evidence type="ECO:0000313" key="3">
    <source>
        <dbReference type="Proteomes" id="UP000708208"/>
    </source>
</evidence>
<evidence type="ECO:0000313" key="2">
    <source>
        <dbReference type="EMBL" id="CAG7828066.1"/>
    </source>
</evidence>
<proteinExistence type="predicted"/>
<keyword evidence="3" id="KW-1185">Reference proteome</keyword>
<reference evidence="2" key="1">
    <citation type="submission" date="2021-06" db="EMBL/GenBank/DDBJ databases">
        <authorList>
            <person name="Hodson N. C."/>
            <person name="Mongue J. A."/>
            <person name="Jaron S. K."/>
        </authorList>
    </citation>
    <scope>NUCLEOTIDE SEQUENCE</scope>
</reference>
<feature type="compositionally biased region" description="Low complexity" evidence="1">
    <location>
        <begin position="90"/>
        <end position="106"/>
    </location>
</feature>
<evidence type="ECO:0000256" key="1">
    <source>
        <dbReference type="SAM" id="MobiDB-lite"/>
    </source>
</evidence>
<comment type="caution">
    <text evidence="2">The sequence shown here is derived from an EMBL/GenBank/DDBJ whole genome shotgun (WGS) entry which is preliminary data.</text>
</comment>
<dbReference type="AlphaFoldDB" id="A0A8J2L8Y6"/>
<gene>
    <name evidence="2" type="ORF">AFUS01_LOCUS38017</name>
</gene>
<organism evidence="2 3">
    <name type="scientific">Allacma fusca</name>
    <dbReference type="NCBI Taxonomy" id="39272"/>
    <lineage>
        <taxon>Eukaryota</taxon>
        <taxon>Metazoa</taxon>
        <taxon>Ecdysozoa</taxon>
        <taxon>Arthropoda</taxon>
        <taxon>Hexapoda</taxon>
        <taxon>Collembola</taxon>
        <taxon>Symphypleona</taxon>
        <taxon>Sminthuridae</taxon>
        <taxon>Allacma</taxon>
    </lineage>
</organism>
<feature type="non-terminal residue" evidence="2">
    <location>
        <position position="144"/>
    </location>
</feature>
<accession>A0A8J2L8Y6</accession>
<feature type="compositionally biased region" description="Acidic residues" evidence="1">
    <location>
        <begin position="79"/>
        <end position="89"/>
    </location>
</feature>
<sequence length="144" mass="15944">MPPKRAVKSKKAVAYKTRRMGGCNSKQRRTLRSFVCISPDSSEDENEPHSVELETLNGAVQEVPVVPMEENSLQQNPECCDDNSNEADLDGSLSDSSMDSLHLTSLWVEGQASRDDSSDNRSPTPEAEVFEKFAIPKAPFKRLS</sequence>